<keyword evidence="3" id="KW-1185">Reference proteome</keyword>
<name>A0A3E2H6K1_SCYLI</name>
<evidence type="ECO:0000313" key="3">
    <source>
        <dbReference type="Proteomes" id="UP000258309"/>
    </source>
</evidence>
<organism evidence="2 3">
    <name type="scientific">Scytalidium lignicola</name>
    <name type="common">Hyphomycete</name>
    <dbReference type="NCBI Taxonomy" id="5539"/>
    <lineage>
        <taxon>Eukaryota</taxon>
        <taxon>Fungi</taxon>
        <taxon>Dikarya</taxon>
        <taxon>Ascomycota</taxon>
        <taxon>Pezizomycotina</taxon>
        <taxon>Leotiomycetes</taxon>
        <taxon>Leotiomycetes incertae sedis</taxon>
        <taxon>Scytalidium</taxon>
    </lineage>
</organism>
<dbReference type="PANTHER" id="PTHR36166">
    <property type="entry name" value="CHROMOSOME 9, WHOLE GENOME SHOTGUN SEQUENCE"/>
    <property type="match status" value="1"/>
</dbReference>
<feature type="non-terminal residue" evidence="2">
    <location>
        <position position="1"/>
    </location>
</feature>
<reference evidence="2 3" key="1">
    <citation type="submission" date="2018-05" db="EMBL/GenBank/DDBJ databases">
        <title>Draft genome sequence of Scytalidium lignicola DSM 105466, a ubiquitous saprotrophic fungus.</title>
        <authorList>
            <person name="Buettner E."/>
            <person name="Gebauer A.M."/>
            <person name="Hofrichter M."/>
            <person name="Liers C."/>
            <person name="Kellner H."/>
        </authorList>
    </citation>
    <scope>NUCLEOTIDE SEQUENCE [LARGE SCALE GENOMIC DNA]</scope>
    <source>
        <strain evidence="2 3">DSM 105466</strain>
    </source>
</reference>
<dbReference type="STRING" id="5539.A0A3E2H6K1"/>
<feature type="non-terminal residue" evidence="2">
    <location>
        <position position="720"/>
    </location>
</feature>
<proteinExistence type="predicted"/>
<keyword evidence="1" id="KW-0175">Coiled coil</keyword>
<dbReference type="Proteomes" id="UP000258309">
    <property type="component" value="Unassembled WGS sequence"/>
</dbReference>
<evidence type="ECO:0000256" key="1">
    <source>
        <dbReference type="SAM" id="Coils"/>
    </source>
</evidence>
<feature type="coiled-coil region" evidence="1">
    <location>
        <begin position="108"/>
        <end position="199"/>
    </location>
</feature>
<feature type="coiled-coil region" evidence="1">
    <location>
        <begin position="481"/>
        <end position="526"/>
    </location>
</feature>
<evidence type="ECO:0000313" key="2">
    <source>
        <dbReference type="EMBL" id="RFU29026.1"/>
    </source>
</evidence>
<gene>
    <name evidence="2" type="ORF">B7463_g7322</name>
</gene>
<dbReference type="OrthoDB" id="509124at2759"/>
<sequence length="720" mass="81666">MGQLPNYRFSKERDREITPFESGVDRIKRTLSNSVLGSGRARSKILPGVLSKLLHEMPPNQGYRQREIESDSGTVNKHGTGINGKYESIKMHASGNAKEGVGEKSQPANQYTNEVESMLKSLSDTQNKIKAFQATSKKHTQKERDELSQKLGICEKEIKKQQKMLEDAHSKYEDLGIVNRHLKEEKNKLTIELDDTKNLFSLNKESTQTYRDQFAKIFKEISTISRRYFEHLEGEDLNEIQEQLKAVDPCFSSIPFSNSKDARALRMAHTQRIISTHLRQDIWQPFSYEKTVQPGQSIFLKMLADGLKSCQGANGGYISTIWSALTERAIRSSSPKSLPQDCAKRVVEEIFKDLSPLIWQPQQQLFKDDIFKLVTSAISIWDKARTDEREIEVCSKLDPGLRETWRSSDFDPPLLSSNDKNGWKTDIPSATRKEIFILFPRIMARSFSKISDSRTTLPGGWPEPELAPQPEETCIYEGVGLAEWSALVVRGEEEMQRQKQEKEDKARFLQEKIKELEKQYDTGTKNNSGKNGDSLVIMTISGPPSPTEQWRMSGATKHFTESVAMPLLTTQIEIAASPALVRAKFLDFTQIQTYSPGGFIQSITSSTNKAPTELTKGDVLNCVLGGGSMKFSPTVLENSQQAFRWRGSLLGIFVGEHAFRFEEMVSDSKTTLFVQEEKFSGILGWVMGESWLARLIEQREATKRGFEGYNRDFKKWVEGK</sequence>
<comment type="caution">
    <text evidence="2">The sequence shown here is derived from an EMBL/GenBank/DDBJ whole genome shotgun (WGS) entry which is preliminary data.</text>
</comment>
<protein>
    <submittedName>
        <fullName evidence="2">Uncharacterized protein</fullName>
    </submittedName>
</protein>
<dbReference type="PANTHER" id="PTHR36166:SF1">
    <property type="entry name" value="SRPBCC DOMAIN-CONTAINING PROTEIN"/>
    <property type="match status" value="1"/>
</dbReference>
<dbReference type="EMBL" id="NCSJ02000142">
    <property type="protein sequence ID" value="RFU29026.1"/>
    <property type="molecule type" value="Genomic_DNA"/>
</dbReference>
<dbReference type="SUPFAM" id="SSF55961">
    <property type="entry name" value="Bet v1-like"/>
    <property type="match status" value="1"/>
</dbReference>
<dbReference type="AlphaFoldDB" id="A0A3E2H6K1"/>
<dbReference type="CDD" id="cd07822">
    <property type="entry name" value="SRPBCC_4"/>
    <property type="match status" value="1"/>
</dbReference>
<accession>A0A3E2H6K1</accession>